<proteinExistence type="predicted"/>
<feature type="non-terminal residue" evidence="1">
    <location>
        <position position="1"/>
    </location>
</feature>
<gene>
    <name evidence="1" type="ORF">C923_03711</name>
</gene>
<reference evidence="1 2" key="1">
    <citation type="submission" date="2013-02" db="EMBL/GenBank/DDBJ databases">
        <title>The Genome Sequence of Plasmodium falciparum UGT5.1.</title>
        <authorList>
            <consortium name="The Broad Institute Genome Sequencing Platform"/>
            <consortium name="The Broad Institute Genome Sequencing Center for Infectious Disease"/>
            <person name="Neafsey D."/>
            <person name="Cheeseman I."/>
            <person name="Volkman S."/>
            <person name="Adams J."/>
            <person name="Walker B."/>
            <person name="Young S.K."/>
            <person name="Zeng Q."/>
            <person name="Gargeya S."/>
            <person name="Fitzgerald M."/>
            <person name="Haas B."/>
            <person name="Abouelleil A."/>
            <person name="Alvarado L."/>
            <person name="Arachchi H.M."/>
            <person name="Berlin A.M."/>
            <person name="Chapman S.B."/>
            <person name="Dewar J."/>
            <person name="Goldberg J."/>
            <person name="Griggs A."/>
            <person name="Gujja S."/>
            <person name="Hansen M."/>
            <person name="Howarth C."/>
            <person name="Imamovic A."/>
            <person name="Larimer J."/>
            <person name="McCowan C."/>
            <person name="Murphy C."/>
            <person name="Neiman D."/>
            <person name="Pearson M."/>
            <person name="Priest M."/>
            <person name="Roberts A."/>
            <person name="Saif S."/>
            <person name="Shea T."/>
            <person name="Sisk P."/>
            <person name="Sykes S."/>
            <person name="Wortman J."/>
            <person name="Nusbaum C."/>
            <person name="Birren B."/>
        </authorList>
    </citation>
    <scope>NUCLEOTIDE SEQUENCE [LARGE SCALE GENOMIC DNA]</scope>
    <source>
        <strain evidence="1 2">UGT5.1</strain>
    </source>
</reference>
<feature type="non-terminal residue" evidence="1">
    <location>
        <position position="329"/>
    </location>
</feature>
<dbReference type="Proteomes" id="UP000030697">
    <property type="component" value="Unassembled WGS sequence"/>
</dbReference>
<organism evidence="1 2">
    <name type="scientific">Plasmodium falciparum UGT5.1</name>
    <dbReference type="NCBI Taxonomy" id="1237627"/>
    <lineage>
        <taxon>Eukaryota</taxon>
        <taxon>Sar</taxon>
        <taxon>Alveolata</taxon>
        <taxon>Apicomplexa</taxon>
        <taxon>Aconoidasida</taxon>
        <taxon>Haemosporida</taxon>
        <taxon>Plasmodiidae</taxon>
        <taxon>Plasmodium</taxon>
        <taxon>Plasmodium (Laverania)</taxon>
    </lineage>
</organism>
<protein>
    <submittedName>
        <fullName evidence="1">Surface antigen</fullName>
    </submittedName>
</protein>
<sequence>VYNQSNHKNILQHTPTTRVLCECEIYMPNYDNDTKMKKVMDNFNKQTQQRLREYDERLQSKRMQCKEQCDKEIQKIILKDKLDKELTEKFATLHTDIQNDAIPTCICEKSMADIVEKTCLKCTQNLGGIVAPSSGVLLGIAEGALYAWKDAAIIAAKAAAVTEGAAKGLAAGAEVGKDAVILGLNSEFGLSTQAVQKIALVINGTNYKDVSFIYQAVYTTFQRSCFPTAHVSGDVSVRFTAATTDQAFCRTVNALGFARGNVFDPSLLQGSIQKAVKKIVTEATTVASKTGEKATEKLTVAAIQSKTAAVDATYMGYQTPIIASVVAIL</sequence>
<dbReference type="AlphaFoldDB" id="W7J9D5"/>
<dbReference type="InterPro" id="IPR006373">
    <property type="entry name" value="VSA_Rifin"/>
</dbReference>
<name>W7J9D5_PLAFA</name>
<dbReference type="NCBIfam" id="TIGR01477">
    <property type="entry name" value="RIFIN"/>
    <property type="match status" value="1"/>
</dbReference>
<dbReference type="Pfam" id="PF02009">
    <property type="entry name" value="RIFIN"/>
    <property type="match status" value="1"/>
</dbReference>
<evidence type="ECO:0000313" key="1">
    <source>
        <dbReference type="EMBL" id="EWC75617.1"/>
    </source>
</evidence>
<accession>W7J9D5</accession>
<evidence type="ECO:0000313" key="2">
    <source>
        <dbReference type="Proteomes" id="UP000030697"/>
    </source>
</evidence>
<dbReference type="EMBL" id="KI928482">
    <property type="protein sequence ID" value="EWC75617.1"/>
    <property type="molecule type" value="Genomic_DNA"/>
</dbReference>